<evidence type="ECO:0008006" key="3">
    <source>
        <dbReference type="Google" id="ProtNLM"/>
    </source>
</evidence>
<dbReference type="EMBL" id="CP020370">
    <property type="protein sequence ID" value="AUB82670.1"/>
    <property type="molecule type" value="Genomic_DNA"/>
</dbReference>
<dbReference type="Proteomes" id="UP000232638">
    <property type="component" value="Chromosome"/>
</dbReference>
<dbReference type="RefSeq" id="WP_100920388.1">
    <property type="nucleotide sequence ID" value="NZ_CP020370.1"/>
</dbReference>
<name>A0A2K8UAQ6_9GAMM</name>
<dbReference type="Pfam" id="PF14103">
    <property type="entry name" value="DUF4276"/>
    <property type="match status" value="1"/>
</dbReference>
<organism evidence="1 2">
    <name type="scientific">Candidatus Thiodictyon syntrophicum</name>
    <dbReference type="NCBI Taxonomy" id="1166950"/>
    <lineage>
        <taxon>Bacteria</taxon>
        <taxon>Pseudomonadati</taxon>
        <taxon>Pseudomonadota</taxon>
        <taxon>Gammaproteobacteria</taxon>
        <taxon>Chromatiales</taxon>
        <taxon>Chromatiaceae</taxon>
        <taxon>Thiodictyon</taxon>
    </lineage>
</organism>
<gene>
    <name evidence="1" type="ORF">THSYN_18140</name>
</gene>
<proteinExistence type="predicted"/>
<keyword evidence="2" id="KW-1185">Reference proteome</keyword>
<protein>
    <recommendedName>
        <fullName evidence="3">DUF4276 domain-containing protein</fullName>
    </recommendedName>
</protein>
<sequence length="206" mass="23373">MTAPSLGLILECGPQGADKQVCEYLIERIRPGMRVRSETLDNKANLLRDSGKVAARLLKDGCECVLIVWDLRPAWPDRTDKPCRHTERIELLSLLAEAGVPEDAPVYLVCVEQELESWLLANERALSAFLSTPAHPFPVQRVRNPDRHPQPKAEVKGLFKQARGWLYNDTVHAIQVLKKVQLDFGRLRCSESFCRFEKMVLACRGR</sequence>
<reference evidence="1 2" key="1">
    <citation type="submission" date="2017-03" db="EMBL/GenBank/DDBJ databases">
        <title>Complete genome sequence of Candidatus 'Thiodictyon syntrophicum' sp. nov. strain Cad16T, a photolithoautotroph purple sulfur bacterium isolated from an alpine meromictic lake.</title>
        <authorList>
            <person name="Luedin S.M."/>
            <person name="Pothier J.F."/>
            <person name="Danza F."/>
            <person name="Storelli N."/>
            <person name="Wittwer M."/>
            <person name="Tonolla M."/>
        </authorList>
    </citation>
    <scope>NUCLEOTIDE SEQUENCE [LARGE SCALE GENOMIC DNA]</scope>
    <source>
        <strain evidence="1 2">Cad16T</strain>
    </source>
</reference>
<accession>A0A2K8UAQ6</accession>
<dbReference type="OrthoDB" id="9807157at2"/>
<dbReference type="KEGG" id="tsy:THSYN_18140"/>
<evidence type="ECO:0000313" key="1">
    <source>
        <dbReference type="EMBL" id="AUB82670.1"/>
    </source>
</evidence>
<dbReference type="InterPro" id="IPR025455">
    <property type="entry name" value="DUF4276"/>
</dbReference>
<dbReference type="AlphaFoldDB" id="A0A2K8UAQ6"/>
<evidence type="ECO:0000313" key="2">
    <source>
        <dbReference type="Proteomes" id="UP000232638"/>
    </source>
</evidence>